<comment type="caution">
    <text evidence="1">The sequence shown here is derived from an EMBL/GenBank/DDBJ whole genome shotgun (WGS) entry which is preliminary data.</text>
</comment>
<keyword evidence="2" id="KW-1185">Reference proteome</keyword>
<evidence type="ECO:0008006" key="3">
    <source>
        <dbReference type="Google" id="ProtNLM"/>
    </source>
</evidence>
<accession>A0ABV4U6H0</accession>
<dbReference type="RefSeq" id="WP_425346118.1">
    <property type="nucleotide sequence ID" value="NZ_JBGUBD010000007.1"/>
</dbReference>
<reference evidence="1 2" key="1">
    <citation type="submission" date="2024-08" db="EMBL/GenBank/DDBJ databases">
        <title>Whole-genome sequencing of halo(alkali)philic microorganisms from hypersaline lakes.</title>
        <authorList>
            <person name="Sorokin D.Y."/>
            <person name="Merkel A.Y."/>
            <person name="Messina E."/>
            <person name="Yakimov M."/>
        </authorList>
    </citation>
    <scope>NUCLEOTIDE SEQUENCE [LARGE SCALE GENOMIC DNA]</scope>
    <source>
        <strain evidence="1 2">AB-hyl4</strain>
    </source>
</reference>
<organism evidence="1 2">
    <name type="scientific">Natronomicrosphaera hydrolytica</name>
    <dbReference type="NCBI Taxonomy" id="3242702"/>
    <lineage>
        <taxon>Bacteria</taxon>
        <taxon>Pseudomonadati</taxon>
        <taxon>Planctomycetota</taxon>
        <taxon>Phycisphaerae</taxon>
        <taxon>Phycisphaerales</taxon>
        <taxon>Phycisphaeraceae</taxon>
        <taxon>Natronomicrosphaera</taxon>
    </lineage>
</organism>
<dbReference type="Proteomes" id="UP001575105">
    <property type="component" value="Unassembled WGS sequence"/>
</dbReference>
<name>A0ABV4U6H0_9BACT</name>
<sequence length="72" mass="8516">MSMHAGRAKLHEAFKQLTRRWQQTQRDWQDPASRAFEQKYLTPLESDVRTVSTAMARMSESLQRARRDCDCD</sequence>
<protein>
    <recommendedName>
        <fullName evidence="3">Transposase</fullName>
    </recommendedName>
</protein>
<evidence type="ECO:0000313" key="1">
    <source>
        <dbReference type="EMBL" id="MFA9479191.1"/>
    </source>
</evidence>
<dbReference type="Gene3D" id="1.10.287.1060">
    <property type="entry name" value="ESAT-6-like"/>
    <property type="match status" value="1"/>
</dbReference>
<gene>
    <name evidence="1" type="ORF">ACERK3_12940</name>
</gene>
<dbReference type="EMBL" id="JBGUBD010000007">
    <property type="protein sequence ID" value="MFA9479191.1"/>
    <property type="molecule type" value="Genomic_DNA"/>
</dbReference>
<proteinExistence type="predicted"/>
<evidence type="ECO:0000313" key="2">
    <source>
        <dbReference type="Proteomes" id="UP001575105"/>
    </source>
</evidence>